<evidence type="ECO:0000256" key="2">
    <source>
        <dbReference type="SAM" id="SignalP"/>
    </source>
</evidence>
<dbReference type="InterPro" id="IPR025303">
    <property type="entry name" value="PdaC"/>
</dbReference>
<dbReference type="Pfam" id="PF13739">
    <property type="entry name" value="PdaC"/>
    <property type="match status" value="1"/>
</dbReference>
<dbReference type="Gene3D" id="3.90.640.20">
    <property type="entry name" value="Heat-shock cognate protein, ATPase"/>
    <property type="match status" value="1"/>
</dbReference>
<feature type="region of interest" description="Disordered" evidence="1">
    <location>
        <begin position="24"/>
        <end position="46"/>
    </location>
</feature>
<dbReference type="PROSITE" id="PS51257">
    <property type="entry name" value="PROKAR_LIPOPROTEIN"/>
    <property type="match status" value="1"/>
</dbReference>
<reference evidence="4 5" key="1">
    <citation type="submission" date="2023-07" db="EMBL/GenBank/DDBJ databases">
        <title>Genomic Encyclopedia of Type Strains, Phase IV (KMG-IV): sequencing the most valuable type-strain genomes for metagenomic binning, comparative biology and taxonomic classification.</title>
        <authorList>
            <person name="Goeker M."/>
        </authorList>
    </citation>
    <scope>NUCLEOTIDE SEQUENCE [LARGE SCALE GENOMIC DNA]</scope>
    <source>
        <strain evidence="4 5">DSM 27848</strain>
    </source>
</reference>
<evidence type="ECO:0000256" key="1">
    <source>
        <dbReference type="SAM" id="MobiDB-lite"/>
    </source>
</evidence>
<name>A0ABU0D7R6_9BACI</name>
<dbReference type="Proteomes" id="UP001232343">
    <property type="component" value="Unassembled WGS sequence"/>
</dbReference>
<feature type="signal peptide" evidence="2">
    <location>
        <begin position="1"/>
        <end position="23"/>
    </location>
</feature>
<keyword evidence="2" id="KW-0732">Signal</keyword>
<evidence type="ECO:0000313" key="5">
    <source>
        <dbReference type="Proteomes" id="UP001232343"/>
    </source>
</evidence>
<sequence>MKQLRIIFSLFLLLFLLVGCNKKDTSAPPTKAEKESSVSEMENNQEELRKKLTNYESITLEEKNEEHEVTIEYPKFSYEPLDDILSSQMDASFQLQTSDDNEALFEYDMEGIQYIFTTSFKKPVITQDYVSIYFEDYQYWGGAHGMSSPHSFNFDLKNDRIMTIHDVMKEHSTTLQVMSEMVAQKLINDEGFAEYREEPVTADYRQSVKSETIPVEENFSTFTLSEDGITFYKQYFSLFPNAMGIVGIDLKWLDVDNYMTSEKEEASNTNDSFTYQNDDYNFVLTLPSSWEGKYVVSKGDWNMDAEVSYDFNFVHNGEVICNLFSINILNEDVVGEDPELGMMTYIDRKNSNIYTYSTIPEMPEEFMEGGKLENLQDMLVKMVNDDVPNIIETFDFK</sequence>
<protein>
    <recommendedName>
        <fullName evidence="3">Deacetylase PdaC domain-containing protein</fullName>
    </recommendedName>
</protein>
<organism evidence="4 5">
    <name type="scientific">Lederbergia wuyishanensis</name>
    <dbReference type="NCBI Taxonomy" id="1347903"/>
    <lineage>
        <taxon>Bacteria</taxon>
        <taxon>Bacillati</taxon>
        <taxon>Bacillota</taxon>
        <taxon>Bacilli</taxon>
        <taxon>Bacillales</taxon>
        <taxon>Bacillaceae</taxon>
        <taxon>Lederbergia</taxon>
    </lineage>
</organism>
<feature type="chain" id="PRO_5046119132" description="Deacetylase PdaC domain-containing protein" evidence="2">
    <location>
        <begin position="24"/>
        <end position="397"/>
    </location>
</feature>
<accession>A0ABU0D7R6</accession>
<keyword evidence="5" id="KW-1185">Reference proteome</keyword>
<gene>
    <name evidence="4" type="ORF">J2S14_003278</name>
</gene>
<proteinExistence type="predicted"/>
<comment type="caution">
    <text evidence="4">The sequence shown here is derived from an EMBL/GenBank/DDBJ whole genome shotgun (WGS) entry which is preliminary data.</text>
</comment>
<evidence type="ECO:0000259" key="3">
    <source>
        <dbReference type="Pfam" id="PF13739"/>
    </source>
</evidence>
<feature type="compositionally biased region" description="Basic and acidic residues" evidence="1">
    <location>
        <begin position="24"/>
        <end position="37"/>
    </location>
</feature>
<evidence type="ECO:0000313" key="4">
    <source>
        <dbReference type="EMBL" id="MDQ0344435.1"/>
    </source>
</evidence>
<dbReference type="EMBL" id="JAUSUO010000009">
    <property type="protein sequence ID" value="MDQ0344435.1"/>
    <property type="molecule type" value="Genomic_DNA"/>
</dbReference>
<dbReference type="Gene3D" id="3.30.565.40">
    <property type="entry name" value="Fervidobacterium nodosum Rt17-B1 like"/>
    <property type="match status" value="1"/>
</dbReference>
<dbReference type="RefSeq" id="WP_244682696.1">
    <property type="nucleotide sequence ID" value="NZ_JALIRM010000012.1"/>
</dbReference>
<dbReference type="InterPro" id="IPR037126">
    <property type="entry name" value="PdaC/RsiV-like_sf"/>
</dbReference>
<feature type="domain" description="Deacetylase PdaC" evidence="3">
    <location>
        <begin position="61"/>
        <end position="147"/>
    </location>
</feature>